<evidence type="ECO:0000313" key="2">
    <source>
        <dbReference type="EMBL" id="AGS34111.1"/>
    </source>
</evidence>
<dbReference type="KEGG" id="cmd:B841_03140"/>
<dbReference type="EMBL" id="CP003924">
    <property type="protein sequence ID" value="AGS34111.1"/>
    <property type="molecule type" value="Genomic_DNA"/>
</dbReference>
<accession>S5TGT8</accession>
<dbReference type="PATRIC" id="fig|1224163.3.peg.630"/>
<dbReference type="Proteomes" id="UP000015388">
    <property type="component" value="Chromosome"/>
</dbReference>
<protein>
    <submittedName>
        <fullName evidence="2">Uncharacterized protein</fullName>
    </submittedName>
</protein>
<dbReference type="RefSeq" id="WP_020934044.1">
    <property type="nucleotide sequence ID" value="NC_021915.1"/>
</dbReference>
<sequence length="90" mass="9872">MNLDADHALVLARDVRSAAAQYPSTPPEPPPRHTATDRLTDALGRARGRLRDRGRHLADRLDRIAHGAETYVADARDADDHTARGLENLA</sequence>
<keyword evidence="3" id="KW-1185">Reference proteome</keyword>
<dbReference type="STRING" id="1224163.B841_03140"/>
<evidence type="ECO:0000256" key="1">
    <source>
        <dbReference type="SAM" id="MobiDB-lite"/>
    </source>
</evidence>
<feature type="region of interest" description="Disordered" evidence="1">
    <location>
        <begin position="16"/>
        <end position="39"/>
    </location>
</feature>
<name>S5TGT8_9CORY</name>
<gene>
    <name evidence="2" type="ORF">B841_03140</name>
</gene>
<reference evidence="2" key="1">
    <citation type="submission" date="2012-11" db="EMBL/GenBank/DDBJ databases">
        <title>The complete genome sequence of Corynebacterium maris Coryn-1 (=DSM 45190).</title>
        <authorList>
            <person name="Schaffert L."/>
            <person name="Albersmeier A."/>
            <person name="Kalinowski J."/>
            <person name="Ruckert C."/>
        </authorList>
    </citation>
    <scope>NUCLEOTIDE SEQUENCE [LARGE SCALE GENOMIC DNA]</scope>
    <source>
        <strain evidence="2">DSM 45190</strain>
    </source>
</reference>
<dbReference type="AlphaFoldDB" id="S5TGT8"/>
<feature type="compositionally biased region" description="Basic and acidic residues" evidence="1">
    <location>
        <begin position="30"/>
        <end position="39"/>
    </location>
</feature>
<proteinExistence type="predicted"/>
<organism evidence="2 3">
    <name type="scientific">Corynebacterium maris DSM 45190</name>
    <dbReference type="NCBI Taxonomy" id="1224163"/>
    <lineage>
        <taxon>Bacteria</taxon>
        <taxon>Bacillati</taxon>
        <taxon>Actinomycetota</taxon>
        <taxon>Actinomycetes</taxon>
        <taxon>Mycobacteriales</taxon>
        <taxon>Corynebacteriaceae</taxon>
        <taxon>Corynebacterium</taxon>
    </lineage>
</organism>
<evidence type="ECO:0000313" key="3">
    <source>
        <dbReference type="Proteomes" id="UP000015388"/>
    </source>
</evidence>
<dbReference type="HOGENOM" id="CLU_2435838_0_0_11"/>